<dbReference type="Gene3D" id="2.130.10.10">
    <property type="entry name" value="YVTN repeat-like/Quinoprotein amine dehydrogenase"/>
    <property type="match status" value="1"/>
</dbReference>
<evidence type="ECO:0000256" key="1">
    <source>
        <dbReference type="SAM" id="Phobius"/>
    </source>
</evidence>
<dbReference type="Proteomes" id="UP000007519">
    <property type="component" value="Chromosome"/>
</dbReference>
<accession>H6L8J4</accession>
<dbReference type="EMBL" id="CP002831">
    <property type="protein sequence ID" value="AFC26719.1"/>
    <property type="molecule type" value="Genomic_DNA"/>
</dbReference>
<dbReference type="InterPro" id="IPR021787">
    <property type="entry name" value="DUF3352"/>
</dbReference>
<sequence>MQAGLVRLWWVNIYPFFYWFRLPLAASSLFLALCIFTGVQLGWFRAPFSSLSPLAAVPSSSSVVIEIRDWENSQNRLQAAQYADALKAIGASEHWVDELALWQKELARLKRDKHPFAKKQIFTAVQLNGAQSLSYLHIAAQFPKELRPTQLAAQLKVPITDKHSYRGSQIYQLELPDGERFSLCQYRSLLLFSRESALVEAALEQLGSIRSSLSWEQDFLALQDNRSDSDLSFYINFQNLPLLANLLSGQSLPFVEGLANDFSWQGFDCRFQEQHLVGSGQLYLAQKDDYWSYLLNAPSNENSQIAAYLPEQLAFALTVNISAFGDYYRQQKELDPDFSRYILPYLGRELAFFMQEPAQEEDLQPAYAVALALQNPLEAKEKLKKLEGEKGLLDSMQYQGAEIRRLAKNGLLSPLFGGEFAPLQTPYYLIADNYLILANSRRQLERWWEQYQNKKMLVHNPVFKGQVEQMKNRSTLYFLINTPNAALLFKKFLRKDWRDAFDQRFLAFRSLYPMGLQLTAHKGHFLSTFSAATQALQEQAGAELLWRAALDSSLLMPPSLLQNPKTGSYFIAAQDKAKRLYLFNNAGELLWKKALGEQLLGPPQLVDYYSNGNYQLAANTKSKIYIWEEDGELLKDIPLVIRALNAVMSVDYGRGLRFFVSAADKNIYGFDKFGKPLEGWNPNSKMGALRFPLRYLEKGEKDYILGMSGSGQLYFMKRNGDRRMPTKSFKGYYLDNFYLDLEQERIVAGATNGQIEVCNLQGKKFGIPPPEKNMKGVQFAYADLLGDLRPDFMRLMGQKLYIHYYDTAQSLQAAPVYEYEAPQTDIFPIRLLAQEKALLGSYSATKGQIYLIDAAGKLQKGFPLAADGPFVVADLFDDNNNVLLCSQGKELKAYKLR</sequence>
<reference evidence="2 3" key="1">
    <citation type="journal article" date="2012" name="Stand. Genomic Sci.">
        <title>Complete genome sequencing and analysis of Saprospira grandis str. Lewin, a predatory marine bacterium.</title>
        <authorList>
            <person name="Saw J.H."/>
            <person name="Yuryev A."/>
            <person name="Kanbe M."/>
            <person name="Hou S."/>
            <person name="Young A.G."/>
            <person name="Aizawa S."/>
            <person name="Alam M."/>
        </authorList>
    </citation>
    <scope>NUCLEOTIDE SEQUENCE [LARGE SCALE GENOMIC DNA]</scope>
    <source>
        <strain evidence="2 3">Lewin</strain>
    </source>
</reference>
<name>H6L8J4_SAPGL</name>
<dbReference type="RefSeq" id="WP_015694301.1">
    <property type="nucleotide sequence ID" value="NC_016940.1"/>
</dbReference>
<dbReference type="STRING" id="984262.SGRA_4004"/>
<dbReference type="HOGENOM" id="CLU_012725_0_0_10"/>
<keyword evidence="1" id="KW-0812">Transmembrane</keyword>
<evidence type="ECO:0000313" key="2">
    <source>
        <dbReference type="EMBL" id="AFC26719.1"/>
    </source>
</evidence>
<dbReference type="Pfam" id="PF11832">
    <property type="entry name" value="DUF3352"/>
    <property type="match status" value="1"/>
</dbReference>
<feature type="transmembrane region" description="Helical" evidence="1">
    <location>
        <begin position="20"/>
        <end position="44"/>
    </location>
</feature>
<keyword evidence="1" id="KW-1133">Transmembrane helix</keyword>
<dbReference type="SUPFAM" id="SSF75011">
    <property type="entry name" value="3-carboxy-cis,cis-mucoante lactonizing enzyme"/>
    <property type="match status" value="1"/>
</dbReference>
<dbReference type="AlphaFoldDB" id="H6L8J4"/>
<organism evidence="2 3">
    <name type="scientific">Saprospira grandis (strain Lewin)</name>
    <dbReference type="NCBI Taxonomy" id="984262"/>
    <lineage>
        <taxon>Bacteria</taxon>
        <taxon>Pseudomonadati</taxon>
        <taxon>Bacteroidota</taxon>
        <taxon>Saprospiria</taxon>
        <taxon>Saprospirales</taxon>
        <taxon>Saprospiraceae</taxon>
        <taxon>Saprospira</taxon>
    </lineage>
</organism>
<dbReference type="InterPro" id="IPR015943">
    <property type="entry name" value="WD40/YVTN_repeat-like_dom_sf"/>
</dbReference>
<evidence type="ECO:0000313" key="3">
    <source>
        <dbReference type="Proteomes" id="UP000007519"/>
    </source>
</evidence>
<dbReference type="KEGG" id="sgn:SGRA_4004"/>
<proteinExistence type="predicted"/>
<dbReference type="OrthoDB" id="1093345at2"/>
<protein>
    <submittedName>
        <fullName evidence="2">Ribonuclease HII</fullName>
    </submittedName>
</protein>
<keyword evidence="3" id="KW-1185">Reference proteome</keyword>
<dbReference type="eggNOG" id="COG1520">
    <property type="taxonomic scope" value="Bacteria"/>
</dbReference>
<gene>
    <name evidence="2" type="ordered locus">SGRA_4004</name>
</gene>
<keyword evidence="1" id="KW-0472">Membrane</keyword>